<evidence type="ECO:0000256" key="6">
    <source>
        <dbReference type="ARBA" id="ARBA00022842"/>
    </source>
</evidence>
<dbReference type="AlphaFoldDB" id="A0A4V2NI94"/>
<dbReference type="GO" id="GO:0005737">
    <property type="term" value="C:cytoplasm"/>
    <property type="evidence" value="ECO:0007669"/>
    <property type="project" value="UniProtKB-SubCell"/>
</dbReference>
<feature type="binding site" evidence="9">
    <location>
        <position position="41"/>
    </location>
    <ligand>
        <name>substrate</name>
    </ligand>
</feature>
<feature type="binding site" evidence="9">
    <location>
        <begin position="85"/>
        <end position="87"/>
    </location>
    <ligand>
        <name>ATP</name>
        <dbReference type="ChEBI" id="CHEBI:30616"/>
    </ligand>
</feature>
<evidence type="ECO:0000256" key="1">
    <source>
        <dbReference type="ARBA" id="ARBA00022490"/>
    </source>
</evidence>
<comment type="function">
    <text evidence="9">Reversibly transfers an adenylyl group from ATP to 4'-phosphopantetheine, yielding dephospho-CoA (dPCoA) and pyrophosphate.</text>
</comment>
<evidence type="ECO:0000256" key="2">
    <source>
        <dbReference type="ARBA" id="ARBA00022679"/>
    </source>
</evidence>
<keyword evidence="12" id="KW-1185">Reference proteome</keyword>
<dbReference type="SUPFAM" id="SSF52374">
    <property type="entry name" value="Nucleotidylyl transferase"/>
    <property type="match status" value="1"/>
</dbReference>
<dbReference type="OrthoDB" id="9806661at2"/>
<dbReference type="InterPro" id="IPR004821">
    <property type="entry name" value="Cyt_trans-like"/>
</dbReference>
<sequence>MKIAIFPGSFDPFHEGHKSIYLKARKLFDEVFIYITNNEEKTKQKSFLERKKIVETFLPNVKIITDSDLTINVARKYNASYIIRGLRTIKEVEYEQFLASVNKKLASEIETILIFADDDMSNISSTIIRKLKEKHK</sequence>
<feature type="binding site" evidence="9">
    <location>
        <begin position="120"/>
        <end position="126"/>
    </location>
    <ligand>
        <name>ATP</name>
        <dbReference type="ChEBI" id="CHEBI:30616"/>
    </ligand>
</feature>
<evidence type="ECO:0000256" key="3">
    <source>
        <dbReference type="ARBA" id="ARBA00022695"/>
    </source>
</evidence>
<evidence type="ECO:0000313" key="11">
    <source>
        <dbReference type="EMBL" id="TCG12046.1"/>
    </source>
</evidence>
<evidence type="ECO:0000256" key="5">
    <source>
        <dbReference type="ARBA" id="ARBA00022840"/>
    </source>
</evidence>
<evidence type="ECO:0000256" key="8">
    <source>
        <dbReference type="ARBA" id="ARBA00029346"/>
    </source>
</evidence>
<comment type="subunit">
    <text evidence="9">Homohexamer.</text>
</comment>
<name>A0A4V2NI94_9MOLU</name>
<evidence type="ECO:0000256" key="7">
    <source>
        <dbReference type="ARBA" id="ARBA00022993"/>
    </source>
</evidence>
<comment type="caution">
    <text evidence="11">The sequence shown here is derived from an EMBL/GenBank/DDBJ whole genome shotgun (WGS) entry which is preliminary data.</text>
</comment>
<dbReference type="PRINTS" id="PR01020">
    <property type="entry name" value="LPSBIOSNTHSS"/>
</dbReference>
<evidence type="ECO:0000256" key="9">
    <source>
        <dbReference type="HAMAP-Rule" id="MF_00151"/>
    </source>
</evidence>
<organism evidence="11 12">
    <name type="scientific">Mycoplasma marinum</name>
    <dbReference type="NCBI Taxonomy" id="1937190"/>
    <lineage>
        <taxon>Bacteria</taxon>
        <taxon>Bacillati</taxon>
        <taxon>Mycoplasmatota</taxon>
        <taxon>Mollicutes</taxon>
        <taxon>Mycoplasmataceae</taxon>
        <taxon>Mycoplasma</taxon>
    </lineage>
</organism>
<comment type="cofactor">
    <cofactor evidence="9">
        <name>Mg(2+)</name>
        <dbReference type="ChEBI" id="CHEBI:18420"/>
    </cofactor>
</comment>
<dbReference type="HAMAP" id="MF_00151">
    <property type="entry name" value="PPAT_bact"/>
    <property type="match status" value="1"/>
</dbReference>
<keyword evidence="5 9" id="KW-0067">ATP-binding</keyword>
<dbReference type="EMBL" id="PSZO01000001">
    <property type="protein sequence ID" value="TCG12046.1"/>
    <property type="molecule type" value="Genomic_DNA"/>
</dbReference>
<feature type="binding site" evidence="9">
    <location>
        <position position="84"/>
    </location>
    <ligand>
        <name>substrate</name>
    </ligand>
</feature>
<keyword evidence="3 9" id="KW-0548">Nucleotidyltransferase</keyword>
<feature type="domain" description="Cytidyltransferase-like" evidence="10">
    <location>
        <begin position="5"/>
        <end position="130"/>
    </location>
</feature>
<feature type="binding site" evidence="9">
    <location>
        <position position="17"/>
    </location>
    <ligand>
        <name>ATP</name>
        <dbReference type="ChEBI" id="CHEBI:30616"/>
    </ligand>
</feature>
<comment type="catalytic activity">
    <reaction evidence="8 9">
        <text>(R)-4'-phosphopantetheine + ATP + H(+) = 3'-dephospho-CoA + diphosphate</text>
        <dbReference type="Rhea" id="RHEA:19801"/>
        <dbReference type="ChEBI" id="CHEBI:15378"/>
        <dbReference type="ChEBI" id="CHEBI:30616"/>
        <dbReference type="ChEBI" id="CHEBI:33019"/>
        <dbReference type="ChEBI" id="CHEBI:57328"/>
        <dbReference type="ChEBI" id="CHEBI:61723"/>
        <dbReference type="EC" id="2.7.7.3"/>
    </reaction>
</comment>
<dbReference type="PANTHER" id="PTHR21342:SF1">
    <property type="entry name" value="PHOSPHOPANTETHEINE ADENYLYLTRANSFERASE"/>
    <property type="match status" value="1"/>
</dbReference>
<keyword evidence="2 9" id="KW-0808">Transferase</keyword>
<reference evidence="11 12" key="1">
    <citation type="submission" date="2018-02" db="EMBL/GenBank/DDBJ databases">
        <title>Mycoplasma marinum and Mycoplasma todarodis sp. nov., moderately halophilic and psychrotolerant mycoplasmas isolated from cephalopods.</title>
        <authorList>
            <person name="Viver T."/>
        </authorList>
    </citation>
    <scope>NUCLEOTIDE SEQUENCE [LARGE SCALE GENOMIC DNA]</scope>
    <source>
        <strain evidence="11 12">PE</strain>
    </source>
</reference>
<evidence type="ECO:0000313" key="12">
    <source>
        <dbReference type="Proteomes" id="UP000294192"/>
    </source>
</evidence>
<dbReference type="InterPro" id="IPR001980">
    <property type="entry name" value="PPAT"/>
</dbReference>
<dbReference type="RefSeq" id="WP_131598249.1">
    <property type="nucleotide sequence ID" value="NZ_CBDBYK010000003.1"/>
</dbReference>
<evidence type="ECO:0000256" key="4">
    <source>
        <dbReference type="ARBA" id="ARBA00022741"/>
    </source>
</evidence>
<comment type="similarity">
    <text evidence="9">Belongs to the bacterial CoaD family.</text>
</comment>
<dbReference type="GO" id="GO:0015937">
    <property type="term" value="P:coenzyme A biosynthetic process"/>
    <property type="evidence" value="ECO:0007669"/>
    <property type="project" value="UniProtKB-UniRule"/>
</dbReference>
<dbReference type="Gene3D" id="3.40.50.620">
    <property type="entry name" value="HUPs"/>
    <property type="match status" value="1"/>
</dbReference>
<accession>A0A4V2NI94</accession>
<feature type="binding site" evidence="9">
    <location>
        <position position="95"/>
    </location>
    <ligand>
        <name>ATP</name>
        <dbReference type="ChEBI" id="CHEBI:30616"/>
    </ligand>
</feature>
<comment type="subcellular location">
    <subcellularLocation>
        <location evidence="9">Cytoplasm</location>
    </subcellularLocation>
</comment>
<keyword evidence="1 9" id="KW-0963">Cytoplasm</keyword>
<feature type="binding site" evidence="9">
    <location>
        <position position="70"/>
    </location>
    <ligand>
        <name>substrate</name>
    </ligand>
</feature>
<dbReference type="UniPathway" id="UPA00241">
    <property type="reaction ID" value="UER00355"/>
</dbReference>
<keyword evidence="4 9" id="KW-0547">Nucleotide-binding</keyword>
<evidence type="ECO:0000259" key="10">
    <source>
        <dbReference type="Pfam" id="PF01467"/>
    </source>
</evidence>
<protein>
    <recommendedName>
        <fullName evidence="9">Phosphopantetheine adenylyltransferase</fullName>
        <ecNumber evidence="9">2.7.7.3</ecNumber>
    </recommendedName>
    <alternativeName>
        <fullName evidence="9">Dephospho-CoA pyrophosphorylase</fullName>
    </alternativeName>
    <alternativeName>
        <fullName evidence="9">Pantetheine-phosphate adenylyltransferase</fullName>
        <shortName evidence="9">PPAT</shortName>
    </alternativeName>
</protein>
<dbReference type="GO" id="GO:0005524">
    <property type="term" value="F:ATP binding"/>
    <property type="evidence" value="ECO:0007669"/>
    <property type="project" value="UniProtKB-KW"/>
</dbReference>
<proteinExistence type="inferred from homology"/>
<dbReference type="NCBIfam" id="TIGR01510">
    <property type="entry name" value="coaD_prev_kdtB"/>
    <property type="match status" value="1"/>
</dbReference>
<feature type="binding site" evidence="9">
    <location>
        <position position="9"/>
    </location>
    <ligand>
        <name>substrate</name>
    </ligand>
</feature>
<comment type="pathway">
    <text evidence="9">Cofactor biosynthesis; coenzyme A biosynthesis; CoA from (R)-pantothenate: step 4/5.</text>
</comment>
<dbReference type="PANTHER" id="PTHR21342">
    <property type="entry name" value="PHOSPHOPANTETHEINE ADENYLYLTRANSFERASE"/>
    <property type="match status" value="1"/>
</dbReference>
<dbReference type="Pfam" id="PF01467">
    <property type="entry name" value="CTP_transf_like"/>
    <property type="match status" value="1"/>
</dbReference>
<keyword evidence="7 9" id="KW-0173">Coenzyme A biosynthesis</keyword>
<feature type="site" description="Transition state stabilizer" evidence="9">
    <location>
        <position position="17"/>
    </location>
</feature>
<dbReference type="EC" id="2.7.7.3" evidence="9"/>
<dbReference type="Proteomes" id="UP000294192">
    <property type="component" value="Unassembled WGS sequence"/>
</dbReference>
<keyword evidence="6 9" id="KW-0460">Magnesium</keyword>
<feature type="binding site" evidence="9">
    <location>
        <begin position="9"/>
        <end position="10"/>
    </location>
    <ligand>
        <name>ATP</name>
        <dbReference type="ChEBI" id="CHEBI:30616"/>
    </ligand>
</feature>
<gene>
    <name evidence="9 11" type="primary">coaD</name>
    <name evidence="11" type="ORF">C4B24_00375</name>
</gene>
<dbReference type="GO" id="GO:0004595">
    <property type="term" value="F:pantetheine-phosphate adenylyltransferase activity"/>
    <property type="evidence" value="ECO:0007669"/>
    <property type="project" value="UniProtKB-UniRule"/>
</dbReference>
<dbReference type="NCBIfam" id="TIGR00125">
    <property type="entry name" value="cyt_tran_rel"/>
    <property type="match status" value="1"/>
</dbReference>
<dbReference type="InterPro" id="IPR014729">
    <property type="entry name" value="Rossmann-like_a/b/a_fold"/>
</dbReference>